<dbReference type="Proteomes" id="UP000251205">
    <property type="component" value="Unassembled WGS sequence"/>
</dbReference>
<dbReference type="EMBL" id="QMKK01000056">
    <property type="protein sequence ID" value="RAX37933.1"/>
    <property type="molecule type" value="Genomic_DNA"/>
</dbReference>
<name>A0A329Y3B2_RHITR</name>
<organism evidence="1 2">
    <name type="scientific">Rhizobium tropici</name>
    <dbReference type="NCBI Taxonomy" id="398"/>
    <lineage>
        <taxon>Bacteria</taxon>
        <taxon>Pseudomonadati</taxon>
        <taxon>Pseudomonadota</taxon>
        <taxon>Alphaproteobacteria</taxon>
        <taxon>Hyphomicrobiales</taxon>
        <taxon>Rhizobiaceae</taxon>
        <taxon>Rhizobium/Agrobacterium group</taxon>
        <taxon>Rhizobium</taxon>
    </lineage>
</organism>
<proteinExistence type="predicted"/>
<reference evidence="1 2" key="1">
    <citation type="submission" date="2018-06" db="EMBL/GenBank/DDBJ databases">
        <title>Whole Genome Sequence of an efficient microsymbiont, Rhizobium tropici.</title>
        <authorList>
            <person name="Srinivasan R."/>
            <person name="Singh H.V."/>
            <person name="Srivastava R."/>
            <person name="Kumari B."/>
            <person name="Radhakrishna A."/>
        </authorList>
    </citation>
    <scope>NUCLEOTIDE SEQUENCE [LARGE SCALE GENOMIC DNA]</scope>
    <source>
        <strain evidence="1 2">IGFRI Rhizo-19</strain>
    </source>
</reference>
<dbReference type="AlphaFoldDB" id="A0A329Y3B2"/>
<accession>A0A329Y3B2</accession>
<comment type="caution">
    <text evidence="1">The sequence shown here is derived from an EMBL/GenBank/DDBJ whole genome shotgun (WGS) entry which is preliminary data.</text>
</comment>
<evidence type="ECO:0000313" key="2">
    <source>
        <dbReference type="Proteomes" id="UP000251205"/>
    </source>
</evidence>
<evidence type="ECO:0000313" key="1">
    <source>
        <dbReference type="EMBL" id="RAX37933.1"/>
    </source>
</evidence>
<protein>
    <submittedName>
        <fullName evidence="1">Uncharacterized protein</fullName>
    </submittedName>
</protein>
<sequence length="72" mass="7482">MTTASAQTDEPQSDQVASVLELFEGNACAAMGALLAELQFVRGQLALCEAGMSVGFTRGWVPSFEIGGDSNV</sequence>
<gene>
    <name evidence="1" type="ORF">DQ393_30130</name>
</gene>